<dbReference type="InterPro" id="IPR049450">
    <property type="entry name" value="ACOT8-like_C"/>
</dbReference>
<reference evidence="5" key="1">
    <citation type="journal article" date="2019" name="Int. J. Syst. Evol. Microbiol.">
        <title>The Global Catalogue of Microorganisms (GCM) 10K type strain sequencing project: providing services to taxonomists for standard genome sequencing and annotation.</title>
        <authorList>
            <consortium name="The Broad Institute Genomics Platform"/>
            <consortium name="The Broad Institute Genome Sequencing Center for Infectious Disease"/>
            <person name="Wu L."/>
            <person name="Ma J."/>
        </authorList>
    </citation>
    <scope>NUCLEOTIDE SEQUENCE [LARGE SCALE GENOMIC DNA]</scope>
    <source>
        <strain evidence="5">TBRC 1276</strain>
    </source>
</reference>
<dbReference type="Pfam" id="PF13622">
    <property type="entry name" value="4HBT_3"/>
    <property type="match status" value="1"/>
</dbReference>
<dbReference type="EMBL" id="JBHSBI010000003">
    <property type="protein sequence ID" value="MFC4007167.1"/>
    <property type="molecule type" value="Genomic_DNA"/>
</dbReference>
<comment type="caution">
    <text evidence="4">The sequence shown here is derived from an EMBL/GenBank/DDBJ whole genome shotgun (WGS) entry which is preliminary data.</text>
</comment>
<evidence type="ECO:0000259" key="2">
    <source>
        <dbReference type="Pfam" id="PF13622"/>
    </source>
</evidence>
<organism evidence="4 5">
    <name type="scientific">Nonomuraea purpurea</name>
    <dbReference type="NCBI Taxonomy" id="1849276"/>
    <lineage>
        <taxon>Bacteria</taxon>
        <taxon>Bacillati</taxon>
        <taxon>Actinomycetota</taxon>
        <taxon>Actinomycetes</taxon>
        <taxon>Streptosporangiales</taxon>
        <taxon>Streptosporangiaceae</taxon>
        <taxon>Nonomuraea</taxon>
    </lineage>
</organism>
<name>A0ABV8G4A9_9ACTN</name>
<protein>
    <submittedName>
        <fullName evidence="4">Acyl-CoA thioesterase domain-containing protein</fullName>
    </submittedName>
</protein>
<evidence type="ECO:0000313" key="5">
    <source>
        <dbReference type="Proteomes" id="UP001595851"/>
    </source>
</evidence>
<dbReference type="InterPro" id="IPR049449">
    <property type="entry name" value="TesB_ACOT8-like_N"/>
</dbReference>
<accession>A0ABV8G4A9</accession>
<evidence type="ECO:0000313" key="4">
    <source>
        <dbReference type="EMBL" id="MFC4007167.1"/>
    </source>
</evidence>
<keyword evidence="5" id="KW-1185">Reference proteome</keyword>
<feature type="domain" description="Acyl-CoA thioesterase-like C-terminal" evidence="3">
    <location>
        <begin position="140"/>
        <end position="257"/>
    </location>
</feature>
<dbReference type="RefSeq" id="WP_379527291.1">
    <property type="nucleotide sequence ID" value="NZ_JBHSBI010000003.1"/>
</dbReference>
<feature type="compositionally biased region" description="Basic and acidic residues" evidence="1">
    <location>
        <begin position="134"/>
        <end position="148"/>
    </location>
</feature>
<dbReference type="InterPro" id="IPR042171">
    <property type="entry name" value="Acyl-CoA_hotdog"/>
</dbReference>
<dbReference type="Gene3D" id="2.40.160.210">
    <property type="entry name" value="Acyl-CoA thioesterase, double hotdog domain"/>
    <property type="match status" value="1"/>
</dbReference>
<gene>
    <name evidence="4" type="ORF">ACFOY2_08045</name>
</gene>
<sequence length="270" mass="29114">MSSTSVFSPPATFFADEPFFTQKQGELVPAPHARGPWSPDMLHGRLLGGLAARAIERDHAQPGLRFARLTVDLFRNSPMLPVTVETSLVRDGRRIRVADATISTDQGVIGRASAVMLRQSDQPDGRQSIVTPSWDERPPQSPPAREEGWTPPFELWRLTAWGAPGPGRMWMRETYPLVDGEPLTPFVRVALAADFASPLSNAGPDGLRFINADYTLTLARLPADDLVGMESTGHLNADGVATGQVTLHDTTGPIGFCLVTAVAAATPIGR</sequence>
<dbReference type="Proteomes" id="UP001595851">
    <property type="component" value="Unassembled WGS sequence"/>
</dbReference>
<evidence type="ECO:0000256" key="1">
    <source>
        <dbReference type="SAM" id="MobiDB-lite"/>
    </source>
</evidence>
<evidence type="ECO:0000259" key="3">
    <source>
        <dbReference type="Pfam" id="PF20789"/>
    </source>
</evidence>
<feature type="region of interest" description="Disordered" evidence="1">
    <location>
        <begin position="117"/>
        <end position="149"/>
    </location>
</feature>
<dbReference type="Pfam" id="PF20789">
    <property type="entry name" value="4HBT_3C"/>
    <property type="match status" value="1"/>
</dbReference>
<feature type="domain" description="Acyl-CoA thioesterase-like N-terminal HotDog" evidence="2">
    <location>
        <begin position="34"/>
        <end position="116"/>
    </location>
</feature>
<proteinExistence type="predicted"/>